<accession>A0A226ELK2</accession>
<evidence type="ECO:0000313" key="3">
    <source>
        <dbReference type="Proteomes" id="UP000198287"/>
    </source>
</evidence>
<evidence type="ECO:0000256" key="1">
    <source>
        <dbReference type="SAM" id="Phobius"/>
    </source>
</evidence>
<feature type="transmembrane region" description="Helical" evidence="1">
    <location>
        <begin position="122"/>
        <end position="140"/>
    </location>
</feature>
<keyword evidence="3" id="KW-1185">Reference proteome</keyword>
<evidence type="ECO:0000313" key="2">
    <source>
        <dbReference type="EMBL" id="OXA58522.1"/>
    </source>
</evidence>
<dbReference type="Proteomes" id="UP000198287">
    <property type="component" value="Unassembled WGS sequence"/>
</dbReference>
<keyword evidence="1" id="KW-0472">Membrane</keyword>
<sequence>MSSTCRRNKKDFMELVTYVDMGFGALSVFFSTLIFINSLPLSREGHEFAHDATTTLFMASIFVHFLQLFHAIRLLNSTEHQNFQDNPQESIRLANSWQFWSILFLVLLLVKFYIVYRCYGHSFSFVLYSIFIGLEFCFRIHSRYSVKEFIYEIEMNLSSEYYRWNQ</sequence>
<feature type="transmembrane region" description="Helical" evidence="1">
    <location>
        <begin position="12"/>
        <end position="36"/>
    </location>
</feature>
<keyword evidence="1" id="KW-1133">Transmembrane helix</keyword>
<protein>
    <submittedName>
        <fullName evidence="2">Uncharacterized protein</fullName>
    </submittedName>
</protein>
<organism evidence="2 3">
    <name type="scientific">Folsomia candida</name>
    <name type="common">Springtail</name>
    <dbReference type="NCBI Taxonomy" id="158441"/>
    <lineage>
        <taxon>Eukaryota</taxon>
        <taxon>Metazoa</taxon>
        <taxon>Ecdysozoa</taxon>
        <taxon>Arthropoda</taxon>
        <taxon>Hexapoda</taxon>
        <taxon>Collembola</taxon>
        <taxon>Entomobryomorpha</taxon>
        <taxon>Isotomoidea</taxon>
        <taxon>Isotomidae</taxon>
        <taxon>Proisotominae</taxon>
        <taxon>Folsomia</taxon>
    </lineage>
</organism>
<proteinExistence type="predicted"/>
<reference evidence="2 3" key="1">
    <citation type="submission" date="2015-12" db="EMBL/GenBank/DDBJ databases">
        <title>The genome of Folsomia candida.</title>
        <authorList>
            <person name="Faddeeva A."/>
            <person name="Derks M.F."/>
            <person name="Anvar Y."/>
            <person name="Smit S."/>
            <person name="Van Straalen N."/>
            <person name="Roelofs D."/>
        </authorList>
    </citation>
    <scope>NUCLEOTIDE SEQUENCE [LARGE SCALE GENOMIC DNA]</scope>
    <source>
        <strain evidence="2 3">VU population</strain>
        <tissue evidence="2">Whole body</tissue>
    </source>
</reference>
<comment type="caution">
    <text evidence="2">The sequence shown here is derived from an EMBL/GenBank/DDBJ whole genome shotgun (WGS) entry which is preliminary data.</text>
</comment>
<name>A0A226ELK2_FOLCA</name>
<keyword evidence="1" id="KW-0812">Transmembrane</keyword>
<gene>
    <name evidence="2" type="ORF">Fcan01_07639</name>
</gene>
<feature type="transmembrane region" description="Helical" evidence="1">
    <location>
        <begin position="97"/>
        <end position="116"/>
    </location>
</feature>
<dbReference type="EMBL" id="LNIX01000003">
    <property type="protein sequence ID" value="OXA58522.1"/>
    <property type="molecule type" value="Genomic_DNA"/>
</dbReference>
<feature type="transmembrane region" description="Helical" evidence="1">
    <location>
        <begin position="56"/>
        <end position="76"/>
    </location>
</feature>
<dbReference type="AlphaFoldDB" id="A0A226ELK2"/>